<feature type="domain" description="Tryptophan-rich" evidence="1">
    <location>
        <begin position="306"/>
        <end position="411"/>
    </location>
</feature>
<feature type="domain" description="Tryptophan-rich" evidence="1">
    <location>
        <begin position="426"/>
        <end position="531"/>
    </location>
</feature>
<proteinExistence type="predicted"/>
<dbReference type="RefSeq" id="WP_128950689.1">
    <property type="nucleotide sequence ID" value="NZ_CP030053.1"/>
</dbReference>
<sequence length="732" mass="74731">MRTSTDELLADDPFYTVVGNSIQGSYFPDTAASTPGSTTTTGSVMSVNSGGITINLVLDAAAQAAPTSFKNGLQQAVSILAANITDKITVNINIDYSGTGGGAAAGPDSGYYENYSWVHSQLVNNATAGDTTFNSLPTGSTIQGQTNVAVWNAQLKLWGVLGANDTTTDDASANFATDINSNLIVGVALHELTHAMGRVPYGAAPDIFDFYRFMSPGVRLFSGAQTAPAAYFSLDGGNTKLADYGQSSDPSDFLNSGVQGSNDPFNEFYTGSTYQGLTAIDLKQLDALGFHLATNSPTTIESYGATSLVQAGSNYFVNPTVGGSGPSLKYGDTSITAGQWGGWVPIGAEAVGGGYEVAWKLTGADQYTVWNTDANGNDTVNYIGTVSGSSTALESLETSFHQDLNGDGVIGVLGVAGVTIESYGSTSLLQSGNYYFANPVAGGIGPTLKFGGASITVGQWGGWVPIGVEAAGSGYEVAWKLAGANQYTVWNTDSNGNDTVNNIGTVSSGSTSLQSLEASFHQDLNGDGIIGVAALATATIESYGATSLIQSGGNYFVNPTAGGSGPTLKYGGAGITVGQWGGWAPIGAEATGSGYEVAWKFAGADQYTVWNTDTSGNDTVNNTGTVSGSSTALESLETGFHQDLNGDGVIGIPSHTSPQVVTVAKDGFTFAPSASTPSSAIGSAAAPLAVGAHTAVHLDTGGVPVAGQPVSDLLADWIAHHQDSFAGFIILH</sequence>
<evidence type="ECO:0000313" key="2">
    <source>
        <dbReference type="EMBL" id="QAU45908.1"/>
    </source>
</evidence>
<accession>A0AAE6C7P1</accession>
<organism evidence="2 3">
    <name type="scientific">Bradyrhizobium guangzhouense</name>
    <dbReference type="NCBI Taxonomy" id="1325095"/>
    <lineage>
        <taxon>Bacteria</taxon>
        <taxon>Pseudomonadati</taxon>
        <taxon>Pseudomonadota</taxon>
        <taxon>Alphaproteobacteria</taxon>
        <taxon>Hyphomicrobiales</taxon>
        <taxon>Nitrobacteraceae</taxon>
        <taxon>Bradyrhizobium</taxon>
    </lineage>
</organism>
<gene>
    <name evidence="2" type="ORF">XH91_11445</name>
</gene>
<dbReference type="KEGG" id="bgz:XH91_11445"/>
<dbReference type="NCBIfam" id="NF038122">
    <property type="entry name" value="metallo_LGF"/>
    <property type="match status" value="1"/>
</dbReference>
<name>A0AAE6C7P1_9BRAD</name>
<dbReference type="Pfam" id="PF07483">
    <property type="entry name" value="W_rich_C"/>
    <property type="match status" value="3"/>
</dbReference>
<reference evidence="2 3" key="1">
    <citation type="submission" date="2018-06" db="EMBL/GenBank/DDBJ databases">
        <title>Comparative genomics of rhizobia nodulating Arachis hypogaea in China.</title>
        <authorList>
            <person name="Li Y."/>
        </authorList>
    </citation>
    <scope>NUCLEOTIDE SEQUENCE [LARGE SCALE GENOMIC DNA]</scope>
    <source>
        <strain evidence="2 3">CCBAU 51670</strain>
    </source>
</reference>
<protein>
    <recommendedName>
        <fullName evidence="1">Tryptophan-rich domain-containing protein</fullName>
    </recommendedName>
</protein>
<evidence type="ECO:0000259" key="1">
    <source>
        <dbReference type="Pfam" id="PF07483"/>
    </source>
</evidence>
<evidence type="ECO:0000313" key="3">
    <source>
        <dbReference type="Proteomes" id="UP000288972"/>
    </source>
</evidence>
<feature type="domain" description="Tryptophan-rich" evidence="1">
    <location>
        <begin position="546"/>
        <end position="651"/>
    </location>
</feature>
<dbReference type="EMBL" id="CP030053">
    <property type="protein sequence ID" value="QAU45908.1"/>
    <property type="molecule type" value="Genomic_DNA"/>
</dbReference>
<dbReference type="InterPro" id="IPR011121">
    <property type="entry name" value="Trp-rich_dom"/>
</dbReference>
<dbReference type="AlphaFoldDB" id="A0AAE6C7P1"/>
<dbReference type="Proteomes" id="UP000288972">
    <property type="component" value="Chromosome"/>
</dbReference>